<dbReference type="EMBL" id="CP063656">
    <property type="protein sequence ID" value="QOW19643.1"/>
    <property type="molecule type" value="Genomic_DNA"/>
</dbReference>
<keyword evidence="1" id="KW-1133">Transmembrane helix</keyword>
<protein>
    <submittedName>
        <fullName evidence="2">Uncharacterized protein</fullName>
    </submittedName>
</protein>
<keyword evidence="3" id="KW-1185">Reference proteome</keyword>
<name>A0A7S6UG35_9GAMM</name>
<organism evidence="2 3">
    <name type="scientific">Novilysobacter ciconiae</name>
    <dbReference type="NCBI Taxonomy" id="2781022"/>
    <lineage>
        <taxon>Bacteria</taxon>
        <taxon>Pseudomonadati</taxon>
        <taxon>Pseudomonadota</taxon>
        <taxon>Gammaproteobacteria</taxon>
        <taxon>Lysobacterales</taxon>
        <taxon>Lysobacteraceae</taxon>
        <taxon>Novilysobacter</taxon>
    </lineage>
</organism>
<keyword evidence="1" id="KW-0812">Transmembrane</keyword>
<evidence type="ECO:0000313" key="3">
    <source>
        <dbReference type="Proteomes" id="UP000594059"/>
    </source>
</evidence>
<feature type="transmembrane region" description="Helical" evidence="1">
    <location>
        <begin position="95"/>
        <end position="114"/>
    </location>
</feature>
<keyword evidence="1" id="KW-0472">Membrane</keyword>
<feature type="transmembrane region" description="Helical" evidence="1">
    <location>
        <begin position="126"/>
        <end position="149"/>
    </location>
</feature>
<reference evidence="2 3" key="1">
    <citation type="submission" date="2020-10" db="EMBL/GenBank/DDBJ databases">
        <title>complete genome sequencing of Lysobacter sp. H21R20.</title>
        <authorList>
            <person name="Bae J.-W."/>
            <person name="Lee S.-Y."/>
        </authorList>
    </citation>
    <scope>NUCLEOTIDE SEQUENCE [LARGE SCALE GENOMIC DNA]</scope>
    <source>
        <strain evidence="2 3">H21R20</strain>
    </source>
</reference>
<evidence type="ECO:0000256" key="1">
    <source>
        <dbReference type="SAM" id="Phobius"/>
    </source>
</evidence>
<sequence length="196" mass="20698">MKVSELIEIYTAAIEDAAEQGADSVPLSELQRVHAEIRRMAAESPDNVEVGEAALEHYKAQLAANAEQHRSVHEFNLEMLRATVMTGQSALKSSLLINGGAAVALLAFLGNAWATDVPRTVMSQAAYGLSLFVWGVLAAAAAAGATYLSQAGFGDELGKFSNRIGKWGRGLAIALVVTAYVLFGFGAWHACMSLSA</sequence>
<dbReference type="KEGG" id="lcic:INQ41_00675"/>
<accession>A0A7S6UG35</accession>
<dbReference type="AlphaFoldDB" id="A0A7S6UG35"/>
<dbReference type="RefSeq" id="WP_193985346.1">
    <property type="nucleotide sequence ID" value="NZ_CP063656.1"/>
</dbReference>
<gene>
    <name evidence="2" type="ORF">INQ41_00675</name>
</gene>
<proteinExistence type="predicted"/>
<feature type="transmembrane region" description="Helical" evidence="1">
    <location>
        <begin position="170"/>
        <end position="190"/>
    </location>
</feature>
<dbReference type="Proteomes" id="UP000594059">
    <property type="component" value="Chromosome"/>
</dbReference>
<evidence type="ECO:0000313" key="2">
    <source>
        <dbReference type="EMBL" id="QOW19643.1"/>
    </source>
</evidence>